<dbReference type="AlphaFoldDB" id="A0A5E4Q508"/>
<dbReference type="EMBL" id="FZQP02001571">
    <property type="protein sequence ID" value="VVC93274.1"/>
    <property type="molecule type" value="Genomic_DNA"/>
</dbReference>
<proteinExistence type="predicted"/>
<gene>
    <name evidence="1" type="ORF">LSINAPIS_LOCUS5500</name>
</gene>
<dbReference type="Proteomes" id="UP000324832">
    <property type="component" value="Unassembled WGS sequence"/>
</dbReference>
<sequence length="74" mass="8441">MNYVYEIQPAPKKNNVEGTKSRATLFSLTIASVNVTYKNNLTFEVFTDHVHDAGGFDKVDGEEENFNKYPFDHP</sequence>
<evidence type="ECO:0000313" key="2">
    <source>
        <dbReference type="Proteomes" id="UP000324832"/>
    </source>
</evidence>
<reference evidence="1 2" key="1">
    <citation type="submission" date="2017-07" db="EMBL/GenBank/DDBJ databases">
        <authorList>
            <person name="Talla V."/>
            <person name="Backstrom N."/>
        </authorList>
    </citation>
    <scope>NUCLEOTIDE SEQUENCE [LARGE SCALE GENOMIC DNA]</scope>
</reference>
<protein>
    <submittedName>
        <fullName evidence="1">Uncharacterized protein</fullName>
    </submittedName>
</protein>
<accession>A0A5E4Q508</accession>
<name>A0A5E4Q508_9NEOP</name>
<keyword evidence="2" id="KW-1185">Reference proteome</keyword>
<organism evidence="1 2">
    <name type="scientific">Leptidea sinapis</name>
    <dbReference type="NCBI Taxonomy" id="189913"/>
    <lineage>
        <taxon>Eukaryota</taxon>
        <taxon>Metazoa</taxon>
        <taxon>Ecdysozoa</taxon>
        <taxon>Arthropoda</taxon>
        <taxon>Hexapoda</taxon>
        <taxon>Insecta</taxon>
        <taxon>Pterygota</taxon>
        <taxon>Neoptera</taxon>
        <taxon>Endopterygota</taxon>
        <taxon>Lepidoptera</taxon>
        <taxon>Glossata</taxon>
        <taxon>Ditrysia</taxon>
        <taxon>Papilionoidea</taxon>
        <taxon>Pieridae</taxon>
        <taxon>Dismorphiinae</taxon>
        <taxon>Leptidea</taxon>
    </lineage>
</organism>
<evidence type="ECO:0000313" key="1">
    <source>
        <dbReference type="EMBL" id="VVC93274.1"/>
    </source>
</evidence>